<accession>A0A9N9RIK1</accession>
<feature type="compositionally biased region" description="Low complexity" evidence="2">
    <location>
        <begin position="470"/>
        <end position="488"/>
    </location>
</feature>
<keyword evidence="4" id="KW-1185">Reference proteome</keyword>
<dbReference type="OrthoDB" id="78308at2759"/>
<keyword evidence="1" id="KW-0175">Coiled coil</keyword>
<dbReference type="SUPFAM" id="SSF52047">
    <property type="entry name" value="RNI-like"/>
    <property type="match status" value="1"/>
</dbReference>
<reference evidence="3" key="1">
    <citation type="submission" date="2022-01" db="EMBL/GenBank/DDBJ databases">
        <authorList>
            <person name="King R."/>
        </authorList>
    </citation>
    <scope>NUCLEOTIDE SEQUENCE</scope>
</reference>
<dbReference type="PRINTS" id="PR02062">
    <property type="entry name" value="CENTROSOME78"/>
</dbReference>
<sequence length="536" mass="61201">MLMESKSSVEILSYAQRKKGFHDKYLSVCKSKILQPLPEVKIKQKNIHVLDFHADRIKANDWMAICDALKNDRTLKFVTIKLRKNDECILDHVDTLKKSRNVVSIPVIYSKFIFNEFVESLQSILVSNNILEMLSLEGFPIRERFMMTLAKGCFTNRSIRVLNLSRSKIGDDGCEILCSNIKHLTNIETLNLSNCNIGVKGVNAVVDYIKTQKIHRFSEAWIRSLRYQSIDDTSFGGLKRIFLNSNPQIGDEGLKFLTDELSEDVWIKDIEVQNCGLTNVAANEIINCLTYNKTILNFNVANNLDLPEHMHRQILERLGSCDVDSGDSNDTKPIQIKVTKNQLYEKIKFLEDQLELEECQQKQLKELIENLHTQNMESNKQLMEMNEQLKKNVPEGFTLVANEDLDRLAIRKTASNVAVRLRRKRRNPIKKVRSLVIESPINKVVFSKSVTSVKLKPKAISKCESFVEPNIGDGLHNNNNDNIQQSSSDEADTDDDEYYGTSLLKSFTKGKSKPTSFFEKILKSSSSRAPNNSDIE</sequence>
<dbReference type="Proteomes" id="UP001153620">
    <property type="component" value="Chromosome 1"/>
</dbReference>
<dbReference type="GO" id="GO:0005813">
    <property type="term" value="C:centrosome"/>
    <property type="evidence" value="ECO:0007669"/>
    <property type="project" value="TreeGrafter"/>
</dbReference>
<evidence type="ECO:0000313" key="4">
    <source>
        <dbReference type="Proteomes" id="UP001153620"/>
    </source>
</evidence>
<dbReference type="GO" id="GO:0044782">
    <property type="term" value="P:cilium organization"/>
    <property type="evidence" value="ECO:0007669"/>
    <property type="project" value="TreeGrafter"/>
</dbReference>
<dbReference type="InterPro" id="IPR026212">
    <property type="entry name" value="Cep78"/>
</dbReference>
<dbReference type="InterPro" id="IPR001611">
    <property type="entry name" value="Leu-rich_rpt"/>
</dbReference>
<evidence type="ECO:0000256" key="2">
    <source>
        <dbReference type="SAM" id="MobiDB-lite"/>
    </source>
</evidence>
<reference evidence="3" key="2">
    <citation type="submission" date="2022-10" db="EMBL/GenBank/DDBJ databases">
        <authorList>
            <consortium name="ENA_rothamsted_submissions"/>
            <consortium name="culmorum"/>
            <person name="King R."/>
        </authorList>
    </citation>
    <scope>NUCLEOTIDE SEQUENCE</scope>
</reference>
<dbReference type="EMBL" id="OU895877">
    <property type="protein sequence ID" value="CAG9797271.1"/>
    <property type="molecule type" value="Genomic_DNA"/>
</dbReference>
<protein>
    <submittedName>
        <fullName evidence="3">Uncharacterized protein</fullName>
    </submittedName>
</protein>
<dbReference type="GO" id="GO:0036064">
    <property type="term" value="C:ciliary basal body"/>
    <property type="evidence" value="ECO:0007669"/>
    <property type="project" value="TreeGrafter"/>
</dbReference>
<evidence type="ECO:0000313" key="3">
    <source>
        <dbReference type="EMBL" id="CAG9797271.1"/>
    </source>
</evidence>
<dbReference type="SMART" id="SM00368">
    <property type="entry name" value="LRR_RI"/>
    <property type="match status" value="2"/>
</dbReference>
<feature type="coiled-coil region" evidence="1">
    <location>
        <begin position="340"/>
        <end position="388"/>
    </location>
</feature>
<dbReference type="InterPro" id="IPR032675">
    <property type="entry name" value="LRR_dom_sf"/>
</dbReference>
<dbReference type="PANTHER" id="PTHR24110:SF3">
    <property type="entry name" value="CENTROSOMAL PROTEIN OF 78 KDA"/>
    <property type="match status" value="1"/>
</dbReference>
<feature type="region of interest" description="Disordered" evidence="2">
    <location>
        <begin position="469"/>
        <end position="497"/>
    </location>
</feature>
<organism evidence="3 4">
    <name type="scientific">Chironomus riparius</name>
    <dbReference type="NCBI Taxonomy" id="315576"/>
    <lineage>
        <taxon>Eukaryota</taxon>
        <taxon>Metazoa</taxon>
        <taxon>Ecdysozoa</taxon>
        <taxon>Arthropoda</taxon>
        <taxon>Hexapoda</taxon>
        <taxon>Insecta</taxon>
        <taxon>Pterygota</taxon>
        <taxon>Neoptera</taxon>
        <taxon>Endopterygota</taxon>
        <taxon>Diptera</taxon>
        <taxon>Nematocera</taxon>
        <taxon>Chironomoidea</taxon>
        <taxon>Chironomidae</taxon>
        <taxon>Chironominae</taxon>
        <taxon>Chironomus</taxon>
    </lineage>
</organism>
<proteinExistence type="predicted"/>
<name>A0A9N9RIK1_9DIPT</name>
<dbReference type="AlphaFoldDB" id="A0A9N9RIK1"/>
<dbReference type="Gene3D" id="3.80.10.10">
    <property type="entry name" value="Ribonuclease Inhibitor"/>
    <property type="match status" value="2"/>
</dbReference>
<dbReference type="Pfam" id="PF13516">
    <property type="entry name" value="LRR_6"/>
    <property type="match status" value="2"/>
</dbReference>
<evidence type="ECO:0000256" key="1">
    <source>
        <dbReference type="SAM" id="Coils"/>
    </source>
</evidence>
<dbReference type="PANTHER" id="PTHR24110">
    <property type="entry name" value="CENTROSOMAL PROTEIN OF 78 KDA"/>
    <property type="match status" value="1"/>
</dbReference>
<gene>
    <name evidence="3" type="ORF">CHIRRI_LOCUS271</name>
</gene>